<organism evidence="2 3">
    <name type="scientific">Gnathostoma spinigerum</name>
    <dbReference type="NCBI Taxonomy" id="75299"/>
    <lineage>
        <taxon>Eukaryota</taxon>
        <taxon>Metazoa</taxon>
        <taxon>Ecdysozoa</taxon>
        <taxon>Nematoda</taxon>
        <taxon>Chromadorea</taxon>
        <taxon>Rhabditida</taxon>
        <taxon>Spirurina</taxon>
        <taxon>Gnathostomatomorpha</taxon>
        <taxon>Gnathostomatoidea</taxon>
        <taxon>Gnathostomatidae</taxon>
        <taxon>Gnathostoma</taxon>
    </lineage>
</organism>
<dbReference type="EMBL" id="JBGFUD010000894">
    <property type="protein sequence ID" value="MFH4975418.1"/>
    <property type="molecule type" value="Genomic_DNA"/>
</dbReference>
<reference evidence="2 3" key="1">
    <citation type="submission" date="2024-08" db="EMBL/GenBank/DDBJ databases">
        <title>Gnathostoma spinigerum genome.</title>
        <authorList>
            <person name="Gonzalez-Bertolin B."/>
            <person name="Monzon S."/>
            <person name="Zaballos A."/>
            <person name="Jimenez P."/>
            <person name="Dekumyoy P."/>
            <person name="Varona S."/>
            <person name="Cuesta I."/>
            <person name="Sumanam S."/>
            <person name="Adisakwattana P."/>
            <person name="Gasser R.B."/>
            <person name="Hernandez-Gonzalez A."/>
            <person name="Young N.D."/>
            <person name="Perteguer M.J."/>
        </authorList>
    </citation>
    <scope>NUCLEOTIDE SEQUENCE [LARGE SCALE GENOMIC DNA]</scope>
    <source>
        <strain evidence="2">AL3</strain>
        <tissue evidence="2">Liver</tissue>
    </source>
</reference>
<sequence>MKISSNDSLSGYEGPSMGEPGRPGTRDLDFSIRRLNIRMQVERQYARFRREHGLPPTVKPFYSSILFSNKRQPVISRTVTAGQQADNKHPTSFRILRQYSSFRVRHPRRMSPDIGLLAALHPGNYQGIVMRSSLNRIFQPPRSSTPSVMHGTREHFANGHIYQSCESATKSPRMSFLIDTLGLCVPRSIASKSSCLTDDLNEQRREDTTSEVTPVTGSTRLLTSGIVTRAGFS</sequence>
<evidence type="ECO:0000313" key="3">
    <source>
        <dbReference type="Proteomes" id="UP001608902"/>
    </source>
</evidence>
<gene>
    <name evidence="2" type="ORF">AB6A40_002127</name>
</gene>
<evidence type="ECO:0000313" key="2">
    <source>
        <dbReference type="EMBL" id="MFH4975418.1"/>
    </source>
</evidence>
<dbReference type="AlphaFoldDB" id="A0ABD6EEW0"/>
<evidence type="ECO:0000256" key="1">
    <source>
        <dbReference type="SAM" id="MobiDB-lite"/>
    </source>
</evidence>
<protein>
    <submittedName>
        <fullName evidence="2">Uncharacterized protein</fullName>
    </submittedName>
</protein>
<proteinExistence type="predicted"/>
<dbReference type="Proteomes" id="UP001608902">
    <property type="component" value="Unassembled WGS sequence"/>
</dbReference>
<name>A0ABD6EEW0_9BILA</name>
<comment type="caution">
    <text evidence="2">The sequence shown here is derived from an EMBL/GenBank/DDBJ whole genome shotgun (WGS) entry which is preliminary data.</text>
</comment>
<feature type="region of interest" description="Disordered" evidence="1">
    <location>
        <begin position="1"/>
        <end position="27"/>
    </location>
</feature>
<keyword evidence="3" id="KW-1185">Reference proteome</keyword>
<accession>A0ABD6EEW0</accession>